<proteinExistence type="predicted"/>
<keyword evidence="1" id="KW-0812">Transmembrane</keyword>
<keyword evidence="3" id="KW-1185">Reference proteome</keyword>
<evidence type="ECO:0000313" key="3">
    <source>
        <dbReference type="Proteomes" id="UP000737018"/>
    </source>
</evidence>
<comment type="caution">
    <text evidence="2">The sequence shown here is derived from an EMBL/GenBank/DDBJ whole genome shotgun (WGS) entry which is preliminary data.</text>
</comment>
<sequence length="74" mass="8441">MQQNVSKGTAQLFCKKSCCIKLRDSMGFAVYHVLRQSNARIFEADSRMRKKFSLWHATYIANVWSVSVGLLANV</sequence>
<dbReference type="EMBL" id="JRKL02000594">
    <property type="protein sequence ID" value="KAF3969908.1"/>
    <property type="molecule type" value="Genomic_DNA"/>
</dbReference>
<reference evidence="2" key="1">
    <citation type="submission" date="2020-03" db="EMBL/GenBank/DDBJ databases">
        <title>Castanea mollissima Vanexum genome sequencing.</title>
        <authorList>
            <person name="Staton M."/>
        </authorList>
    </citation>
    <scope>NUCLEOTIDE SEQUENCE</scope>
    <source>
        <tissue evidence="2">Leaf</tissue>
    </source>
</reference>
<evidence type="ECO:0000313" key="2">
    <source>
        <dbReference type="EMBL" id="KAF3969908.1"/>
    </source>
</evidence>
<dbReference type="Proteomes" id="UP000737018">
    <property type="component" value="Unassembled WGS sequence"/>
</dbReference>
<organism evidence="2 3">
    <name type="scientific">Castanea mollissima</name>
    <name type="common">Chinese chestnut</name>
    <dbReference type="NCBI Taxonomy" id="60419"/>
    <lineage>
        <taxon>Eukaryota</taxon>
        <taxon>Viridiplantae</taxon>
        <taxon>Streptophyta</taxon>
        <taxon>Embryophyta</taxon>
        <taxon>Tracheophyta</taxon>
        <taxon>Spermatophyta</taxon>
        <taxon>Magnoliopsida</taxon>
        <taxon>eudicotyledons</taxon>
        <taxon>Gunneridae</taxon>
        <taxon>Pentapetalae</taxon>
        <taxon>rosids</taxon>
        <taxon>fabids</taxon>
        <taxon>Fagales</taxon>
        <taxon>Fagaceae</taxon>
        <taxon>Castanea</taxon>
    </lineage>
</organism>
<feature type="transmembrane region" description="Helical" evidence="1">
    <location>
        <begin position="52"/>
        <end position="72"/>
    </location>
</feature>
<name>A0A8J4RVN1_9ROSI</name>
<gene>
    <name evidence="2" type="ORF">CMV_006341</name>
</gene>
<keyword evidence="1" id="KW-1133">Transmembrane helix</keyword>
<accession>A0A8J4RVN1</accession>
<keyword evidence="1" id="KW-0472">Membrane</keyword>
<evidence type="ECO:0000256" key="1">
    <source>
        <dbReference type="SAM" id="Phobius"/>
    </source>
</evidence>
<dbReference type="AlphaFoldDB" id="A0A8J4RVN1"/>
<protein>
    <submittedName>
        <fullName evidence="2">Uncharacterized protein</fullName>
    </submittedName>
</protein>